<gene>
    <name evidence="2" type="ORF">HY220_04165</name>
</gene>
<dbReference type="PANTHER" id="PTHR37304:SF1">
    <property type="entry name" value="MEMBRANE PROTEIN"/>
    <property type="match status" value="1"/>
</dbReference>
<name>A0A9D6LUH5_9BACT</name>
<dbReference type="EMBL" id="JACQCQ010000013">
    <property type="protein sequence ID" value="MBI3627904.1"/>
    <property type="molecule type" value="Genomic_DNA"/>
</dbReference>
<feature type="transmembrane region" description="Helical" evidence="1">
    <location>
        <begin position="7"/>
        <end position="27"/>
    </location>
</feature>
<evidence type="ECO:0000313" key="2">
    <source>
        <dbReference type="EMBL" id="MBI3627904.1"/>
    </source>
</evidence>
<protein>
    <submittedName>
        <fullName evidence="2">DUF378 domain-containing protein</fullName>
    </submittedName>
</protein>
<keyword evidence="1" id="KW-0472">Membrane</keyword>
<dbReference type="AlphaFoldDB" id="A0A9D6LUH5"/>
<dbReference type="InterPro" id="IPR007211">
    <property type="entry name" value="DUF378"/>
</dbReference>
<keyword evidence="1" id="KW-0812">Transmembrane</keyword>
<proteinExistence type="predicted"/>
<comment type="caution">
    <text evidence="2">The sequence shown here is derived from an EMBL/GenBank/DDBJ whole genome shotgun (WGS) entry which is preliminary data.</text>
</comment>
<dbReference type="PANTHER" id="PTHR37304">
    <property type="entry name" value="MEMBRANE PROTEIN-RELATED"/>
    <property type="match status" value="1"/>
</dbReference>
<evidence type="ECO:0000256" key="1">
    <source>
        <dbReference type="SAM" id="Phobius"/>
    </source>
</evidence>
<feature type="transmembrane region" description="Helical" evidence="1">
    <location>
        <begin position="39"/>
        <end position="57"/>
    </location>
</feature>
<organism evidence="2 3">
    <name type="scientific">Candidatus Sungiibacteriota bacterium</name>
    <dbReference type="NCBI Taxonomy" id="2750080"/>
    <lineage>
        <taxon>Bacteria</taxon>
        <taxon>Candidatus Sungiibacteriota</taxon>
    </lineage>
</organism>
<accession>A0A9D6LUH5</accession>
<dbReference type="Proteomes" id="UP000808388">
    <property type="component" value="Unassembled WGS sequence"/>
</dbReference>
<evidence type="ECO:0000313" key="3">
    <source>
        <dbReference type="Proteomes" id="UP000808388"/>
    </source>
</evidence>
<reference evidence="2" key="1">
    <citation type="submission" date="2020-07" db="EMBL/GenBank/DDBJ databases">
        <title>Huge and variable diversity of episymbiotic CPR bacteria and DPANN archaea in groundwater ecosystems.</title>
        <authorList>
            <person name="He C.Y."/>
            <person name="Keren R."/>
            <person name="Whittaker M."/>
            <person name="Farag I.F."/>
            <person name="Doudna J."/>
            <person name="Cate J.H.D."/>
            <person name="Banfield J.F."/>
        </authorList>
    </citation>
    <scope>NUCLEOTIDE SEQUENCE</scope>
    <source>
        <strain evidence="2">NC_groundwater_972_Pr1_S-0.2um_49_27</strain>
    </source>
</reference>
<sequence>MKGLHMITFILLIVGGLNWLLEGVFGWEISRWLGGMDALLPRLIYILVGLSAIYEFAIHKKDCRLCNPGGGM</sequence>
<keyword evidence="1" id="KW-1133">Transmembrane helix</keyword>
<dbReference type="Pfam" id="PF04070">
    <property type="entry name" value="DUF378"/>
    <property type="match status" value="1"/>
</dbReference>